<keyword evidence="2" id="KW-1185">Reference proteome</keyword>
<accession>A0A7W6FWT3</accession>
<evidence type="ECO:0000313" key="1">
    <source>
        <dbReference type="EMBL" id="MBB3937352.1"/>
    </source>
</evidence>
<dbReference type="EMBL" id="JACIDO010000008">
    <property type="protein sequence ID" value="MBB3937352.1"/>
    <property type="molecule type" value="Genomic_DNA"/>
</dbReference>
<comment type="caution">
    <text evidence="1">The sequence shown here is derived from an EMBL/GenBank/DDBJ whole genome shotgun (WGS) entry which is preliminary data.</text>
</comment>
<protein>
    <submittedName>
        <fullName evidence="1">Uncharacterized protein</fullName>
    </submittedName>
</protein>
<gene>
    <name evidence="1" type="ORF">GGR05_003518</name>
</gene>
<dbReference type="OrthoDB" id="7281177at2"/>
<dbReference type="RefSeq" id="WP_090964326.1">
    <property type="nucleotide sequence ID" value="NZ_FOOA01000012.1"/>
</dbReference>
<dbReference type="AlphaFoldDB" id="A0A7W6FWT3"/>
<evidence type="ECO:0000313" key="2">
    <source>
        <dbReference type="Proteomes" id="UP000531216"/>
    </source>
</evidence>
<organism evidence="1 2">
    <name type="scientific">Aureimonas phyllosphaerae</name>
    <dbReference type="NCBI Taxonomy" id="1166078"/>
    <lineage>
        <taxon>Bacteria</taxon>
        <taxon>Pseudomonadati</taxon>
        <taxon>Pseudomonadota</taxon>
        <taxon>Alphaproteobacteria</taxon>
        <taxon>Hyphomicrobiales</taxon>
        <taxon>Aurantimonadaceae</taxon>
        <taxon>Aureimonas</taxon>
    </lineage>
</organism>
<sequence length="127" mass="13976">MEDEFDVIDAFGGEALGDRFAIYIPNKDRHGEPVDQKTWVAEALYLLSDIGGGATAMPPVTGAWVNPQTGQLILEEPVVVYSYVDPDKFVAEIDKVIDFVRRLGRETNQGSVGMESLGTFFTVSNFD</sequence>
<reference evidence="1 2" key="1">
    <citation type="submission" date="2020-08" db="EMBL/GenBank/DDBJ databases">
        <title>Genomic Encyclopedia of Type Strains, Phase IV (KMG-IV): sequencing the most valuable type-strain genomes for metagenomic binning, comparative biology and taxonomic classification.</title>
        <authorList>
            <person name="Goeker M."/>
        </authorList>
    </citation>
    <scope>NUCLEOTIDE SEQUENCE [LARGE SCALE GENOMIC DNA]</scope>
    <source>
        <strain evidence="1 2">DSM 25024</strain>
    </source>
</reference>
<name>A0A7W6FWT3_9HYPH</name>
<proteinExistence type="predicted"/>
<dbReference type="Proteomes" id="UP000531216">
    <property type="component" value="Unassembled WGS sequence"/>
</dbReference>